<evidence type="ECO:0000313" key="1">
    <source>
        <dbReference type="EMBL" id="KAB1866614.1"/>
    </source>
</evidence>
<organism evidence="1 2">
    <name type="scientific">Microbacterium algeriense</name>
    <dbReference type="NCBI Taxonomy" id="2615184"/>
    <lineage>
        <taxon>Bacteria</taxon>
        <taxon>Bacillati</taxon>
        <taxon>Actinomycetota</taxon>
        <taxon>Actinomycetes</taxon>
        <taxon>Micrococcales</taxon>
        <taxon>Microbacteriaceae</taxon>
        <taxon>Microbacterium</taxon>
    </lineage>
</organism>
<keyword evidence="2" id="KW-1185">Reference proteome</keyword>
<protein>
    <submittedName>
        <fullName evidence="1">Uncharacterized protein</fullName>
    </submittedName>
</protein>
<dbReference type="GeneID" id="77475195"/>
<dbReference type="Proteomes" id="UP000478836">
    <property type="component" value="Unassembled WGS sequence"/>
</dbReference>
<proteinExistence type="predicted"/>
<dbReference type="EMBL" id="WAAO01000001">
    <property type="protein sequence ID" value="KAB1866614.1"/>
    <property type="molecule type" value="Genomic_DNA"/>
</dbReference>
<sequence length="83" mass="9012">MYTFAHAQPVASAEQWVPIAVRRELAKAITLMEDAGAELVALAADAAWESDGFRALQELLSRLRDDTGAEVGELAVREWELGG</sequence>
<reference evidence="2" key="1">
    <citation type="submission" date="2019-09" db="EMBL/GenBank/DDBJ databases">
        <title>Whole genome sequencing of Microbacterium maritypicum.</title>
        <authorList>
            <person name="Lenchi N."/>
        </authorList>
    </citation>
    <scope>NUCLEOTIDE SEQUENCE [LARGE SCALE GENOMIC DNA]</scope>
    <source>
        <strain evidence="2">G1</strain>
    </source>
</reference>
<accession>A0ABQ6VC28</accession>
<comment type="caution">
    <text evidence="1">The sequence shown here is derived from an EMBL/GenBank/DDBJ whole genome shotgun (WGS) entry which is preliminary data.</text>
</comment>
<gene>
    <name evidence="1" type="ORF">F6A08_01980</name>
</gene>
<evidence type="ECO:0000313" key="2">
    <source>
        <dbReference type="Proteomes" id="UP000478836"/>
    </source>
</evidence>
<dbReference type="RefSeq" id="WP_151458455.1">
    <property type="nucleotide sequence ID" value="NZ_WAAO01000001.1"/>
</dbReference>
<name>A0ABQ6VC28_9MICO</name>